<organism evidence="1">
    <name type="scientific">Klosneuvirus KNV1</name>
    <dbReference type="NCBI Taxonomy" id="1977640"/>
    <lineage>
        <taxon>Viruses</taxon>
        <taxon>Varidnaviria</taxon>
        <taxon>Bamfordvirae</taxon>
        <taxon>Nucleocytoviricota</taxon>
        <taxon>Megaviricetes</taxon>
        <taxon>Imitervirales</taxon>
        <taxon>Mimiviridae</taxon>
        <taxon>Klosneuvirinae</taxon>
        <taxon>Klosneuvirus</taxon>
    </lineage>
</organism>
<accession>A0A1V0SIW4</accession>
<protein>
    <submittedName>
        <fullName evidence="1">Uncharacterized protein</fullName>
    </submittedName>
</protein>
<proteinExistence type="predicted"/>
<reference evidence="1" key="1">
    <citation type="journal article" date="2017" name="Science">
        <title>Giant viruses with an expanded complement of translation system components.</title>
        <authorList>
            <person name="Schulz F."/>
            <person name="Yutin N."/>
            <person name="Ivanova N.N."/>
            <person name="Ortega D.R."/>
            <person name="Lee T.K."/>
            <person name="Vierheilig J."/>
            <person name="Daims H."/>
            <person name="Horn M."/>
            <person name="Wagner M."/>
            <person name="Jensen G.J."/>
            <person name="Kyrpides N.C."/>
            <person name="Koonin E.V."/>
            <person name="Woyke T."/>
        </authorList>
    </citation>
    <scope>NUCLEOTIDE SEQUENCE</scope>
    <source>
        <strain evidence="1">KNV1</strain>
    </source>
</reference>
<dbReference type="EMBL" id="KY684109">
    <property type="protein sequence ID" value="ARF11676.1"/>
    <property type="molecule type" value="Genomic_DNA"/>
</dbReference>
<evidence type="ECO:0000313" key="1">
    <source>
        <dbReference type="EMBL" id="ARF11676.1"/>
    </source>
</evidence>
<sequence>MAKWKLLPFDTKYTMDMQEIPHIKHPHIKEGDEYRLFLYKAKTANEIVHQFNDKLKFDNCKIQVNLKYKCLKTERNDEWSGVVGLRFNDHPLNKFSFNQSINTLVVRTYASNFTVGHDIYFDENINNTVRLHGRKNLVQILKITDNGNNEVKYENNTYKINLKLDHINNKINGFIMINIKCTTKDYHNLLRLPILPYNGLPSKYYHTMRVMYKVMENTNTGNYNGVLCNKFLSKDSSDLIPPNQIEFRHEDIFQTSEFTKSSDDIQSGLYLYVSGGWLIDHIKKIIRVGDVVRTWFNKRNDEYEHNTVGYFVILDIIDQDSFYGELRDVYYTGEAAYHCTGKLQFTIFKLKFSLIEDIPVRYQTEERAEELLPHLHGKGFDLTGLGLHPSPGDYSTSSEDEDNDDYAVEKEEFFDI</sequence>
<gene>
    <name evidence="1" type="ORF">Klosneuvirus_2_112</name>
</gene>
<name>A0A1V0SIW4_9VIRU</name>